<gene>
    <name evidence="3" type="ORF">DFR64_1966</name>
</gene>
<dbReference type="InterPro" id="IPR036249">
    <property type="entry name" value="Thioredoxin-like_sf"/>
</dbReference>
<evidence type="ECO:0000313" key="3">
    <source>
        <dbReference type="EMBL" id="REG08594.1"/>
    </source>
</evidence>
<evidence type="ECO:0000313" key="4">
    <source>
        <dbReference type="Proteomes" id="UP000256388"/>
    </source>
</evidence>
<feature type="signal peptide" evidence="2">
    <location>
        <begin position="1"/>
        <end position="26"/>
    </location>
</feature>
<keyword evidence="4" id="KW-1185">Reference proteome</keyword>
<proteinExistence type="predicted"/>
<dbReference type="OrthoDB" id="9798180at2"/>
<organism evidence="3 4">
    <name type="scientific">Pelolinea submarina</name>
    <dbReference type="NCBI Taxonomy" id="913107"/>
    <lineage>
        <taxon>Bacteria</taxon>
        <taxon>Bacillati</taxon>
        <taxon>Chloroflexota</taxon>
        <taxon>Anaerolineae</taxon>
        <taxon>Anaerolineales</taxon>
        <taxon>Anaerolineaceae</taxon>
        <taxon>Pelolinea</taxon>
    </lineage>
</organism>
<dbReference type="AlphaFoldDB" id="A0A347ZNW0"/>
<dbReference type="EMBL" id="QUMS01000002">
    <property type="protein sequence ID" value="REG08594.1"/>
    <property type="molecule type" value="Genomic_DNA"/>
</dbReference>
<sequence>MRVKRKPILIIAFLIMALLAVYGTVAAQSNSDDPAVVITFFWREGCSHCAEEKPFLQELMAQYPQIYLRAYEVYDSQANLDYLFALGDAMSFETSGVPVTVIGDQAWVGFSDEIGTELSAAVAACSNDGCGDPADKFGLDTSGTVRSLQTAGETAADTESTTSPFVWVLAVVALVLVAYGVGALLRQAKKKPARKRH</sequence>
<accession>A0A347ZNW0</accession>
<feature type="transmembrane region" description="Helical" evidence="1">
    <location>
        <begin position="165"/>
        <end position="185"/>
    </location>
</feature>
<dbReference type="Gene3D" id="3.40.30.10">
    <property type="entry name" value="Glutaredoxin"/>
    <property type="match status" value="1"/>
</dbReference>
<comment type="caution">
    <text evidence="3">The sequence shown here is derived from an EMBL/GenBank/DDBJ whole genome shotgun (WGS) entry which is preliminary data.</text>
</comment>
<dbReference type="SUPFAM" id="SSF52833">
    <property type="entry name" value="Thioredoxin-like"/>
    <property type="match status" value="1"/>
</dbReference>
<dbReference type="Proteomes" id="UP000256388">
    <property type="component" value="Unassembled WGS sequence"/>
</dbReference>
<feature type="chain" id="PRO_5030063552" evidence="2">
    <location>
        <begin position="27"/>
        <end position="197"/>
    </location>
</feature>
<keyword evidence="2" id="KW-0732">Signal</keyword>
<name>A0A347ZNW0_9CHLR</name>
<dbReference type="RefSeq" id="WP_116225245.1">
    <property type="nucleotide sequence ID" value="NZ_AP018437.1"/>
</dbReference>
<protein>
    <submittedName>
        <fullName evidence="3">Glutaredoxin</fullName>
    </submittedName>
</protein>
<evidence type="ECO:0000256" key="1">
    <source>
        <dbReference type="SAM" id="Phobius"/>
    </source>
</evidence>
<keyword evidence="1" id="KW-0812">Transmembrane</keyword>
<keyword evidence="1" id="KW-0472">Membrane</keyword>
<evidence type="ECO:0000256" key="2">
    <source>
        <dbReference type="SAM" id="SignalP"/>
    </source>
</evidence>
<keyword evidence="1" id="KW-1133">Transmembrane helix</keyword>
<reference evidence="3 4" key="1">
    <citation type="submission" date="2018-08" db="EMBL/GenBank/DDBJ databases">
        <title>Genomic Encyclopedia of Type Strains, Phase IV (KMG-IV): sequencing the most valuable type-strain genomes for metagenomic binning, comparative biology and taxonomic classification.</title>
        <authorList>
            <person name="Goeker M."/>
        </authorList>
    </citation>
    <scope>NUCLEOTIDE SEQUENCE [LARGE SCALE GENOMIC DNA]</scope>
    <source>
        <strain evidence="3 4">DSM 23923</strain>
    </source>
</reference>